<gene>
    <name evidence="11" type="primary">srmB</name>
    <name evidence="11" type="ORF">JFJFMGFI_00026</name>
</gene>
<dbReference type="GO" id="GO:0006281">
    <property type="term" value="P:DNA repair"/>
    <property type="evidence" value="ECO:0007669"/>
    <property type="project" value="UniProtKB-KW"/>
</dbReference>
<evidence type="ECO:0000256" key="1">
    <source>
        <dbReference type="ARBA" id="ARBA00022741"/>
    </source>
</evidence>
<dbReference type="Gene3D" id="3.40.50.10130">
    <property type="match status" value="1"/>
</dbReference>
<evidence type="ECO:0000256" key="7">
    <source>
        <dbReference type="ARBA" id="ARBA00023204"/>
    </source>
</evidence>
<name>A0A7G9YUE3_9EURY</name>
<accession>A0A7G9YUE3</accession>
<reference evidence="11" key="1">
    <citation type="submission" date="2020-06" db="EMBL/GenBank/DDBJ databases">
        <title>Unique genomic features of the anaerobic methanotrophic archaea.</title>
        <authorList>
            <person name="Chadwick G.L."/>
            <person name="Skennerton C.T."/>
            <person name="Laso-Perez R."/>
            <person name="Leu A.O."/>
            <person name="Speth D.R."/>
            <person name="Yu H."/>
            <person name="Morgan-Lang C."/>
            <person name="Hatzenpichler R."/>
            <person name="Goudeau D."/>
            <person name="Malmstrom R."/>
            <person name="Brazelton W.J."/>
            <person name="Woyke T."/>
            <person name="Hallam S.J."/>
            <person name="Tyson G.W."/>
            <person name="Wegener G."/>
            <person name="Boetius A."/>
            <person name="Orphan V."/>
        </authorList>
    </citation>
    <scope>NUCLEOTIDE SEQUENCE</scope>
</reference>
<feature type="domain" description="Helicase ATP-binding" evidence="9">
    <location>
        <begin position="49"/>
        <end position="214"/>
    </location>
</feature>
<dbReference type="InterPro" id="IPR011335">
    <property type="entry name" value="Restrct_endonuc-II-like"/>
</dbReference>
<keyword evidence="4 11" id="KW-0347">Helicase</keyword>
<evidence type="ECO:0000256" key="3">
    <source>
        <dbReference type="ARBA" id="ARBA00022801"/>
    </source>
</evidence>
<dbReference type="SMART" id="SM00891">
    <property type="entry name" value="ERCC4"/>
    <property type="match status" value="1"/>
</dbReference>
<dbReference type="InterPro" id="IPR010994">
    <property type="entry name" value="RuvA_2-like"/>
</dbReference>
<dbReference type="SMART" id="SM00278">
    <property type="entry name" value="HhH1"/>
    <property type="match status" value="1"/>
</dbReference>
<dbReference type="Pfam" id="PF14520">
    <property type="entry name" value="HHH_5"/>
    <property type="match status" value="1"/>
</dbReference>
<dbReference type="CDD" id="cd20075">
    <property type="entry name" value="XPF_nuclease_XPF_arch"/>
    <property type="match status" value="1"/>
</dbReference>
<dbReference type="CDD" id="cd12089">
    <property type="entry name" value="Hef_ID"/>
    <property type="match status" value="1"/>
</dbReference>
<evidence type="ECO:0000259" key="10">
    <source>
        <dbReference type="PROSITE" id="PS51194"/>
    </source>
</evidence>
<evidence type="ECO:0000313" key="11">
    <source>
        <dbReference type="EMBL" id="QNO51627.1"/>
    </source>
</evidence>
<evidence type="ECO:0000256" key="2">
    <source>
        <dbReference type="ARBA" id="ARBA00022763"/>
    </source>
</evidence>
<dbReference type="SMART" id="SM00487">
    <property type="entry name" value="DEXDc"/>
    <property type="match status" value="1"/>
</dbReference>
<dbReference type="GO" id="GO:0016787">
    <property type="term" value="F:hydrolase activity"/>
    <property type="evidence" value="ECO:0007669"/>
    <property type="project" value="UniProtKB-KW"/>
</dbReference>
<dbReference type="GO" id="GO:0005524">
    <property type="term" value="F:ATP binding"/>
    <property type="evidence" value="ECO:0007669"/>
    <property type="project" value="UniProtKB-KW"/>
</dbReference>
<dbReference type="AlphaFoldDB" id="A0A7G9YUE3"/>
<keyword evidence="6" id="KW-0238">DNA-binding</keyword>
<evidence type="ECO:0000256" key="6">
    <source>
        <dbReference type="ARBA" id="ARBA00023125"/>
    </source>
</evidence>
<dbReference type="GO" id="GO:0003677">
    <property type="term" value="F:DNA binding"/>
    <property type="evidence" value="ECO:0007669"/>
    <property type="project" value="UniProtKB-KW"/>
</dbReference>
<keyword evidence="1" id="KW-0547">Nucleotide-binding</keyword>
<dbReference type="Pfam" id="PF02732">
    <property type="entry name" value="ERCC4"/>
    <property type="match status" value="1"/>
</dbReference>
<dbReference type="InterPro" id="IPR001650">
    <property type="entry name" value="Helicase_C-like"/>
</dbReference>
<dbReference type="Gene3D" id="3.40.50.300">
    <property type="entry name" value="P-loop containing nucleotide triphosphate hydrolases"/>
    <property type="match status" value="2"/>
</dbReference>
<dbReference type="SUPFAM" id="SSF52540">
    <property type="entry name" value="P-loop containing nucleoside triphosphate hydrolases"/>
    <property type="match status" value="1"/>
</dbReference>
<sequence length="802" mass="90782">MHTHQTPTPSPTHSSVTTSAGTSTDTSKFVSHPLLKEAVVEQRKYQISIAEAGKKDSLMVVLPTGMGKTTIALFVLIDRLKKGKILFLAPTRPLVEQHSAFLKDVMTLDASLIQTFTGTISADKREKLWDAAKIVVSTPQVIENDLLSNRVTLRDIALLILDECHRAVGNYSYVYIAEKYYEQAKEPRVLGMTASPGSDREKIREICTSLGVNHVESRTEYDHDVAPYVFKKNFEWRSVEVPEEIKRLKRVLDEVLETRLKELQKLGFIRKNKKGRDISKTELLQLRRIIEIQLAKWKHADLYKALSLQAEVLKLKHAIELIETQGIFAVRKYFDRLKSEALSKEGSKAAKRLLKDNKFVDVMSMVASYEGEHPKLNVLVRILQEEIRVNPATRIIVFTNYRDTAEMVISTLHRLNSEKEGIKAVKFIGQASKVGDKGLTQKEQVEIINKFKEGVYNVLVATSVAEEGLDIPATDLVLFYEPIPSAIRSIQRKGRTARKRIGKVIVLIAKGTRDEGYYWLSRSKERAMRRRISELSGGGGIGNEVAETVTAKVKANLEDKVKVKPPHREQKEEQKQRQITEFGAEPLQLTIFVDIRETRAGVANFLAKAGVDLKLQNLEIGDYVVSDRVCIERKTTLDFLDSLINKRRNLFDQIHRMKSEYENPLLIIEGESVYGQRNVHPNVVRAVMATIAIDFSVPILQTRDEADTASLIYVIAKREQMPNKTEVNPHGKKPSASLREQQEYLISALSNIGIVTTRNLLRRFKTVEGILTASKEELMEVEHVGKKTAEHIKEVLCAEYIS</sequence>
<keyword evidence="3 11" id="KW-0378">Hydrolase</keyword>
<feature type="region of interest" description="Disordered" evidence="8">
    <location>
        <begin position="1"/>
        <end position="27"/>
    </location>
</feature>
<dbReference type="NCBIfam" id="NF010337">
    <property type="entry name" value="PRK13766.1"/>
    <property type="match status" value="1"/>
</dbReference>
<feature type="domain" description="Helicase C-terminal" evidence="10">
    <location>
        <begin position="375"/>
        <end position="561"/>
    </location>
</feature>
<dbReference type="SUPFAM" id="SSF52980">
    <property type="entry name" value="Restriction endonuclease-like"/>
    <property type="match status" value="1"/>
</dbReference>
<dbReference type="Pfam" id="PF00271">
    <property type="entry name" value="Helicase_C"/>
    <property type="match status" value="1"/>
</dbReference>
<dbReference type="GO" id="GO:0004518">
    <property type="term" value="F:nuclease activity"/>
    <property type="evidence" value="ECO:0007669"/>
    <property type="project" value="InterPro"/>
</dbReference>
<evidence type="ECO:0000256" key="4">
    <source>
        <dbReference type="ARBA" id="ARBA00022806"/>
    </source>
</evidence>
<dbReference type="PROSITE" id="PS51194">
    <property type="entry name" value="HELICASE_CTER"/>
    <property type="match status" value="1"/>
</dbReference>
<dbReference type="InterPro" id="IPR003583">
    <property type="entry name" value="Hlx-hairpin-Hlx_DNA-bd_motif"/>
</dbReference>
<dbReference type="Gene3D" id="1.20.1320.20">
    <property type="entry name" value="hef helicase domain"/>
    <property type="match status" value="1"/>
</dbReference>
<keyword evidence="5" id="KW-0067">ATP-binding</keyword>
<dbReference type="InterPro" id="IPR011545">
    <property type="entry name" value="DEAD/DEAH_box_helicase_dom"/>
</dbReference>
<dbReference type="GO" id="GO:0003724">
    <property type="term" value="F:RNA helicase activity"/>
    <property type="evidence" value="ECO:0007669"/>
    <property type="project" value="UniProtKB-EC"/>
</dbReference>
<organism evidence="11">
    <name type="scientific">Candidatus Methanophagaceae archaeon ANME-1 ERB6</name>
    <dbReference type="NCBI Taxonomy" id="2759912"/>
    <lineage>
        <taxon>Archaea</taxon>
        <taxon>Methanobacteriati</taxon>
        <taxon>Methanobacteriota</taxon>
        <taxon>Stenosarchaea group</taxon>
        <taxon>Methanomicrobia</taxon>
        <taxon>Candidatus Methanophagales</taxon>
        <taxon>Candidatus Methanophagaceae</taxon>
    </lineage>
</organism>
<evidence type="ECO:0000259" key="9">
    <source>
        <dbReference type="PROSITE" id="PS51192"/>
    </source>
</evidence>
<dbReference type="InterPro" id="IPR027417">
    <property type="entry name" value="P-loop_NTPase"/>
</dbReference>
<dbReference type="Pfam" id="PF00270">
    <property type="entry name" value="DEAD"/>
    <property type="match status" value="1"/>
</dbReference>
<dbReference type="SMART" id="SM00490">
    <property type="entry name" value="HELICc"/>
    <property type="match status" value="1"/>
</dbReference>
<dbReference type="EC" id="3.6.4.13" evidence="11"/>
<keyword evidence="7" id="KW-0234">DNA repair</keyword>
<dbReference type="Gene3D" id="1.10.150.20">
    <property type="entry name" value="5' to 3' exonuclease, C-terminal subdomain"/>
    <property type="match status" value="1"/>
</dbReference>
<keyword evidence="2" id="KW-0227">DNA damage</keyword>
<dbReference type="PANTHER" id="PTHR14025:SF20">
    <property type="entry name" value="FANCONI ANEMIA GROUP M PROTEIN"/>
    <property type="match status" value="1"/>
</dbReference>
<dbReference type="InterPro" id="IPR014001">
    <property type="entry name" value="Helicase_ATP-bd"/>
</dbReference>
<dbReference type="PANTHER" id="PTHR14025">
    <property type="entry name" value="FANCONI ANEMIA GROUP M FANCM FAMILY MEMBER"/>
    <property type="match status" value="1"/>
</dbReference>
<evidence type="ECO:0000256" key="8">
    <source>
        <dbReference type="SAM" id="MobiDB-lite"/>
    </source>
</evidence>
<proteinExistence type="predicted"/>
<dbReference type="EMBL" id="MT631474">
    <property type="protein sequence ID" value="QNO51627.1"/>
    <property type="molecule type" value="Genomic_DNA"/>
</dbReference>
<protein>
    <submittedName>
        <fullName evidence="11">ATP-dependent RNA helicase SrmB</fullName>
        <ecNumber evidence="11">3.6.4.13</ecNumber>
    </submittedName>
</protein>
<dbReference type="InterPro" id="IPR006166">
    <property type="entry name" value="ERCC4_domain"/>
</dbReference>
<dbReference type="GO" id="GO:0140097">
    <property type="term" value="F:catalytic activity, acting on DNA"/>
    <property type="evidence" value="ECO:0007669"/>
    <property type="project" value="UniProtKB-ARBA"/>
</dbReference>
<evidence type="ECO:0000256" key="5">
    <source>
        <dbReference type="ARBA" id="ARBA00022840"/>
    </source>
</evidence>
<dbReference type="PROSITE" id="PS51192">
    <property type="entry name" value="HELICASE_ATP_BIND_1"/>
    <property type="match status" value="1"/>
</dbReference>
<dbReference type="InterPro" id="IPR041755">
    <property type="entry name" value="Hef_ID"/>
</dbReference>
<feature type="compositionally biased region" description="Low complexity" evidence="8">
    <location>
        <begin position="1"/>
        <end position="19"/>
    </location>
</feature>
<dbReference type="FunFam" id="3.40.50.300:FF:001992">
    <property type="entry name" value="ATP-dependent RNA helicase, putative"/>
    <property type="match status" value="1"/>
</dbReference>
<dbReference type="Pfam" id="PF21210">
    <property type="entry name" value="RNA_helicase_helical"/>
    <property type="match status" value="1"/>
</dbReference>
<dbReference type="SUPFAM" id="SSF47781">
    <property type="entry name" value="RuvA domain 2-like"/>
    <property type="match status" value="1"/>
</dbReference>